<dbReference type="CDD" id="cd07067">
    <property type="entry name" value="HP_PGM_like"/>
    <property type="match status" value="1"/>
</dbReference>
<evidence type="ECO:0000256" key="2">
    <source>
        <dbReference type="PIRSR" id="PIRSR613078-2"/>
    </source>
</evidence>
<keyword evidence="4" id="KW-1185">Reference proteome</keyword>
<evidence type="ECO:0000256" key="1">
    <source>
        <dbReference type="PIRSR" id="PIRSR613078-1"/>
    </source>
</evidence>
<accession>A0A6I3IXJ3</accession>
<dbReference type="RefSeq" id="WP_154592962.1">
    <property type="nucleotide sequence ID" value="NZ_WLVL01000023.1"/>
</dbReference>
<protein>
    <submittedName>
        <fullName evidence="3">Histidine phosphatase family protein</fullName>
    </submittedName>
</protein>
<reference evidence="3 4" key="1">
    <citation type="submission" date="2019-11" db="EMBL/GenBank/DDBJ databases">
        <title>Whole genome sequencing identifies a novel species of the genus Arsenicicoccus isolated from human blood.</title>
        <authorList>
            <person name="Jeong J.H."/>
            <person name="Kweon O.J."/>
            <person name="Kim H.R."/>
            <person name="Kim T.-H."/>
            <person name="Ha S.-M."/>
            <person name="Lee M.-K."/>
        </authorList>
    </citation>
    <scope>NUCLEOTIDE SEQUENCE [LARGE SCALE GENOMIC DNA]</scope>
    <source>
        <strain evidence="3 4">MKL-02</strain>
    </source>
</reference>
<dbReference type="SUPFAM" id="SSF53254">
    <property type="entry name" value="Phosphoglycerate mutase-like"/>
    <property type="match status" value="1"/>
</dbReference>
<dbReference type="InterPro" id="IPR001345">
    <property type="entry name" value="PG/BPGM_mutase_AS"/>
</dbReference>
<feature type="active site" description="Tele-phosphohistidine intermediate" evidence="1">
    <location>
        <position position="10"/>
    </location>
</feature>
<dbReference type="InterPro" id="IPR013078">
    <property type="entry name" value="His_Pase_superF_clade-1"/>
</dbReference>
<dbReference type="Pfam" id="PF00300">
    <property type="entry name" value="His_Phos_1"/>
    <property type="match status" value="1"/>
</dbReference>
<evidence type="ECO:0000313" key="4">
    <source>
        <dbReference type="Proteomes" id="UP000431092"/>
    </source>
</evidence>
<dbReference type="InterPro" id="IPR050275">
    <property type="entry name" value="PGM_Phosphatase"/>
</dbReference>
<dbReference type="SMART" id="SM00855">
    <property type="entry name" value="PGAM"/>
    <property type="match status" value="1"/>
</dbReference>
<gene>
    <name evidence="3" type="ORF">GGG17_06565</name>
</gene>
<sequence>MARRLILWRHGETAHNAAGIWQGQLDIVLSETGRAQAAAAAPHLAVRRPDLIVSSDLLRAAATADALGELLGVEVERDERFREIHAGEWQGRTGAEVRAEYPTDAERMLTGEDFKRGGHGESVADVATRVLAGAKDLVGRLPQDGLAVVVSHGVAARALAAELVGLPQKQAWLVLSGLRNCHWAELAQMPSGGWRIETWNLGSPDADEGASWPTER</sequence>
<dbReference type="AlphaFoldDB" id="A0A6I3IXJ3"/>
<dbReference type="PANTHER" id="PTHR48100:SF62">
    <property type="entry name" value="GLUCOSYL-3-PHOSPHOGLYCERATE PHOSPHATASE"/>
    <property type="match status" value="1"/>
</dbReference>
<name>A0A6I3IXJ3_9MICO</name>
<comment type="caution">
    <text evidence="3">The sequence shown here is derived from an EMBL/GenBank/DDBJ whole genome shotgun (WGS) entry which is preliminary data.</text>
</comment>
<feature type="binding site" evidence="2">
    <location>
        <begin position="9"/>
        <end position="16"/>
    </location>
    <ligand>
        <name>substrate</name>
    </ligand>
</feature>
<dbReference type="Proteomes" id="UP000431092">
    <property type="component" value="Unassembled WGS sequence"/>
</dbReference>
<proteinExistence type="predicted"/>
<dbReference type="Gene3D" id="3.40.50.1240">
    <property type="entry name" value="Phosphoglycerate mutase-like"/>
    <property type="match status" value="1"/>
</dbReference>
<feature type="binding site" evidence="2">
    <location>
        <position position="59"/>
    </location>
    <ligand>
        <name>substrate</name>
    </ligand>
</feature>
<evidence type="ECO:0000313" key="3">
    <source>
        <dbReference type="EMBL" id="MTB71636.1"/>
    </source>
</evidence>
<dbReference type="InterPro" id="IPR029033">
    <property type="entry name" value="His_PPase_superfam"/>
</dbReference>
<dbReference type="GO" id="GO:0016791">
    <property type="term" value="F:phosphatase activity"/>
    <property type="evidence" value="ECO:0007669"/>
    <property type="project" value="TreeGrafter"/>
</dbReference>
<feature type="active site" description="Proton donor/acceptor" evidence="1">
    <location>
        <position position="83"/>
    </location>
</feature>
<organism evidence="3 4">
    <name type="scientific">Arsenicicoccus cauae</name>
    <dbReference type="NCBI Taxonomy" id="2663847"/>
    <lineage>
        <taxon>Bacteria</taxon>
        <taxon>Bacillati</taxon>
        <taxon>Actinomycetota</taxon>
        <taxon>Actinomycetes</taxon>
        <taxon>Micrococcales</taxon>
        <taxon>Intrasporangiaceae</taxon>
        <taxon>Arsenicicoccus</taxon>
    </lineage>
</organism>
<dbReference type="PROSITE" id="PS00175">
    <property type="entry name" value="PG_MUTASE"/>
    <property type="match status" value="1"/>
</dbReference>
<dbReference type="PANTHER" id="PTHR48100">
    <property type="entry name" value="BROAD-SPECIFICITY PHOSPHATASE YOR283W-RELATED"/>
    <property type="match status" value="1"/>
</dbReference>
<dbReference type="EMBL" id="WLVL01000023">
    <property type="protein sequence ID" value="MTB71636.1"/>
    <property type="molecule type" value="Genomic_DNA"/>
</dbReference>
<dbReference type="GO" id="GO:0005737">
    <property type="term" value="C:cytoplasm"/>
    <property type="evidence" value="ECO:0007669"/>
    <property type="project" value="TreeGrafter"/>
</dbReference>